<dbReference type="InterPro" id="IPR029045">
    <property type="entry name" value="ClpP/crotonase-like_dom_sf"/>
</dbReference>
<dbReference type="GO" id="GO:2001295">
    <property type="term" value="P:malonyl-CoA biosynthetic process"/>
    <property type="evidence" value="ECO:0007669"/>
    <property type="project" value="UniProtKB-UniRule"/>
</dbReference>
<dbReference type="AlphaFoldDB" id="A0A3Q9HSZ9"/>
<dbReference type="GO" id="GO:0005524">
    <property type="term" value="F:ATP binding"/>
    <property type="evidence" value="ECO:0007669"/>
    <property type="project" value="UniProtKB-KW"/>
</dbReference>
<evidence type="ECO:0000256" key="1">
    <source>
        <dbReference type="ARBA" id="ARBA00004956"/>
    </source>
</evidence>
<evidence type="ECO:0000256" key="3">
    <source>
        <dbReference type="ARBA" id="ARBA00022679"/>
    </source>
</evidence>
<proteinExistence type="inferred from homology"/>
<comment type="subcellular location">
    <subcellularLocation>
        <location evidence="10">Cytoplasm</location>
    </subcellularLocation>
</comment>
<dbReference type="PANTHER" id="PTHR42853:SF3">
    <property type="entry name" value="ACETYL-COENZYME A CARBOXYLASE CARBOXYL TRANSFERASE SUBUNIT ALPHA, CHLOROPLASTIC"/>
    <property type="match status" value="1"/>
</dbReference>
<evidence type="ECO:0000313" key="13">
    <source>
        <dbReference type="EMBL" id="AZR74622.1"/>
    </source>
</evidence>
<dbReference type="NCBIfam" id="TIGR00513">
    <property type="entry name" value="accA"/>
    <property type="match status" value="1"/>
</dbReference>
<dbReference type="GO" id="GO:0003989">
    <property type="term" value="F:acetyl-CoA carboxylase activity"/>
    <property type="evidence" value="ECO:0007669"/>
    <property type="project" value="InterPro"/>
</dbReference>
<keyword evidence="5 10" id="KW-0276">Fatty acid metabolism</keyword>
<dbReference type="EMBL" id="CP016379">
    <property type="protein sequence ID" value="AZR74622.1"/>
    <property type="molecule type" value="Genomic_DNA"/>
</dbReference>
<dbReference type="PROSITE" id="PS50989">
    <property type="entry name" value="COA_CT_CTER"/>
    <property type="match status" value="1"/>
</dbReference>
<feature type="domain" description="CoA carboxyltransferase C-terminal" evidence="12">
    <location>
        <begin position="30"/>
        <end position="291"/>
    </location>
</feature>
<dbReference type="EC" id="2.1.3.15" evidence="10"/>
<dbReference type="Gene3D" id="3.90.226.10">
    <property type="entry name" value="2-enoyl-CoA Hydratase, Chain A, domain 1"/>
    <property type="match status" value="1"/>
</dbReference>
<evidence type="ECO:0000256" key="11">
    <source>
        <dbReference type="SAM" id="Coils"/>
    </source>
</evidence>
<dbReference type="HAMAP" id="MF_00823">
    <property type="entry name" value="AcetylCoA_CT_alpha"/>
    <property type="match status" value="1"/>
</dbReference>
<keyword evidence="3 10" id="KW-0808">Transferase</keyword>
<evidence type="ECO:0000313" key="14">
    <source>
        <dbReference type="Proteomes" id="UP000267250"/>
    </source>
</evidence>
<evidence type="ECO:0000256" key="8">
    <source>
        <dbReference type="ARBA" id="ARBA00023160"/>
    </source>
</evidence>
<evidence type="ECO:0000259" key="12">
    <source>
        <dbReference type="PROSITE" id="PS50989"/>
    </source>
</evidence>
<evidence type="ECO:0000256" key="10">
    <source>
        <dbReference type="HAMAP-Rule" id="MF_00823"/>
    </source>
</evidence>
<gene>
    <name evidence="10" type="primary">accA</name>
    <name evidence="13" type="ORF">BBF96_15310</name>
</gene>
<comment type="similarity">
    <text evidence="10">Belongs to the AccA family.</text>
</comment>
<dbReference type="UniPathway" id="UPA00655">
    <property type="reaction ID" value="UER00711"/>
</dbReference>
<keyword evidence="4 10" id="KW-0547">Nucleotide-binding</keyword>
<dbReference type="SUPFAM" id="SSF52096">
    <property type="entry name" value="ClpP/crotonase"/>
    <property type="match status" value="1"/>
</dbReference>
<name>A0A3Q9HSZ9_9FIRM</name>
<keyword evidence="8 10" id="KW-0275">Fatty acid biosynthesis</keyword>
<protein>
    <recommendedName>
        <fullName evidence="10">Acetyl-coenzyme A carboxylase carboxyl transferase subunit alpha</fullName>
        <shortName evidence="10">ACCase subunit alpha</shortName>
        <shortName evidence="10">Acetyl-CoA carboxylase carboxyltransferase subunit alpha</shortName>
        <ecNumber evidence="10">2.1.3.15</ecNumber>
    </recommendedName>
</protein>
<accession>A0A3Q9HSZ9</accession>
<dbReference type="NCBIfam" id="NF004344">
    <property type="entry name" value="PRK05724.1"/>
    <property type="match status" value="1"/>
</dbReference>
<dbReference type="GO" id="GO:0009317">
    <property type="term" value="C:acetyl-CoA carboxylase complex"/>
    <property type="evidence" value="ECO:0007669"/>
    <property type="project" value="InterPro"/>
</dbReference>
<feature type="coiled-coil region" evidence="11">
    <location>
        <begin position="10"/>
        <end position="48"/>
    </location>
</feature>
<dbReference type="OrthoDB" id="9808023at2"/>
<comment type="function">
    <text evidence="10">Component of the acetyl coenzyme A carboxylase (ACC) complex. First, biotin carboxylase catalyzes the carboxylation of biotin on its carrier protein (BCCP) and then the CO(2) group is transferred by the carboxyltransferase to acetyl-CoA to form malonyl-CoA.</text>
</comment>
<dbReference type="Pfam" id="PF03255">
    <property type="entry name" value="ACCA"/>
    <property type="match status" value="1"/>
</dbReference>
<comment type="subunit">
    <text evidence="10">Acetyl-CoA carboxylase is a heterohexamer composed of biotin carboxyl carrier protein (AccB), biotin carboxylase (AccC) and two subunits each of ACCase subunit alpha (AccA) and ACCase subunit beta (AccD).</text>
</comment>
<evidence type="ECO:0000256" key="9">
    <source>
        <dbReference type="ARBA" id="ARBA00049152"/>
    </source>
</evidence>
<dbReference type="Proteomes" id="UP000267250">
    <property type="component" value="Chromosome"/>
</dbReference>
<evidence type="ECO:0000256" key="6">
    <source>
        <dbReference type="ARBA" id="ARBA00022840"/>
    </source>
</evidence>
<keyword evidence="11" id="KW-0175">Coiled coil</keyword>
<dbReference type="PANTHER" id="PTHR42853">
    <property type="entry name" value="ACETYL-COENZYME A CARBOXYLASE CARBOXYL TRANSFERASE SUBUNIT ALPHA"/>
    <property type="match status" value="1"/>
</dbReference>
<dbReference type="InterPro" id="IPR001095">
    <property type="entry name" value="Acetyl_CoA_COase_a_su"/>
</dbReference>
<dbReference type="NCBIfam" id="NF041504">
    <property type="entry name" value="AccA_sub"/>
    <property type="match status" value="1"/>
</dbReference>
<keyword evidence="2 10" id="KW-0444">Lipid biosynthesis</keyword>
<keyword evidence="7 10" id="KW-0443">Lipid metabolism</keyword>
<dbReference type="RefSeq" id="WP_127017985.1">
    <property type="nucleotide sequence ID" value="NZ_CP016379.1"/>
</dbReference>
<dbReference type="GO" id="GO:0006633">
    <property type="term" value="P:fatty acid biosynthetic process"/>
    <property type="evidence" value="ECO:0007669"/>
    <property type="project" value="UniProtKB-KW"/>
</dbReference>
<reference evidence="13 14" key="1">
    <citation type="submission" date="2016-07" db="EMBL/GenBank/DDBJ databases">
        <title>Genome and transcriptome analysis of iron-reducing fermentative bacteria Anoxybacter fermentans.</title>
        <authorList>
            <person name="Zeng X."/>
            <person name="Shao Z."/>
        </authorList>
    </citation>
    <scope>NUCLEOTIDE SEQUENCE [LARGE SCALE GENOMIC DNA]</scope>
    <source>
        <strain evidence="13 14">DY22613</strain>
    </source>
</reference>
<dbReference type="InterPro" id="IPR011763">
    <property type="entry name" value="COA_CT_C"/>
</dbReference>
<organism evidence="13 14">
    <name type="scientific">Anoxybacter fermentans</name>
    <dbReference type="NCBI Taxonomy" id="1323375"/>
    <lineage>
        <taxon>Bacteria</taxon>
        <taxon>Bacillati</taxon>
        <taxon>Bacillota</taxon>
        <taxon>Clostridia</taxon>
        <taxon>Halanaerobiales</taxon>
        <taxon>Anoxybacter</taxon>
    </lineage>
</organism>
<keyword evidence="6 10" id="KW-0067">ATP-binding</keyword>
<keyword evidence="14" id="KW-1185">Reference proteome</keyword>
<dbReference type="KEGG" id="aft:BBF96_15310"/>
<dbReference type="PRINTS" id="PR01069">
    <property type="entry name" value="ACCCTRFRASEA"/>
</dbReference>
<keyword evidence="10" id="KW-0963">Cytoplasm</keyword>
<comment type="catalytic activity">
    <reaction evidence="9 10">
        <text>N(6)-carboxybiotinyl-L-lysyl-[protein] + acetyl-CoA = N(6)-biotinyl-L-lysyl-[protein] + malonyl-CoA</text>
        <dbReference type="Rhea" id="RHEA:54728"/>
        <dbReference type="Rhea" id="RHEA-COMP:10505"/>
        <dbReference type="Rhea" id="RHEA-COMP:10506"/>
        <dbReference type="ChEBI" id="CHEBI:57288"/>
        <dbReference type="ChEBI" id="CHEBI:57384"/>
        <dbReference type="ChEBI" id="CHEBI:83144"/>
        <dbReference type="ChEBI" id="CHEBI:83145"/>
        <dbReference type="EC" id="2.1.3.15"/>
    </reaction>
</comment>
<evidence type="ECO:0000256" key="4">
    <source>
        <dbReference type="ARBA" id="ARBA00022741"/>
    </source>
</evidence>
<evidence type="ECO:0000256" key="7">
    <source>
        <dbReference type="ARBA" id="ARBA00023098"/>
    </source>
</evidence>
<sequence length="325" mass="36737">MNILEFERPIYELEKKIEELRAFMEEQNIDLSEEIQRLEEKLVGISENIYNNLHPWQILQIARHPERPLTSDYIELICDDFIELHGDRRFGDDPAIIGGIGLIEGNPVTIIGHQKGKTTKENLKRNFGMAHPEGYRKALRLMKQAEKFNRPIITFINTPGAYPGIGAEERGQAEAIARNLFEMSKLRVPILVYVIGEGGSGGALGIGVGDKIIMFQFSYYSVCSPEACASILWRNAAEAKAASEALRLTASDLLELGIVDDVLIEPRGGAHKDPTGMAKTLKESILKNLNDLRKLSREELLARRYNKYRKIGQFLMQQLNKNKME</sequence>
<evidence type="ECO:0000256" key="2">
    <source>
        <dbReference type="ARBA" id="ARBA00022516"/>
    </source>
</evidence>
<evidence type="ECO:0000256" key="5">
    <source>
        <dbReference type="ARBA" id="ARBA00022832"/>
    </source>
</evidence>
<comment type="pathway">
    <text evidence="1 10">Lipid metabolism; malonyl-CoA biosynthesis; malonyl-CoA from acetyl-CoA: step 1/1.</text>
</comment>
<dbReference type="GO" id="GO:0016743">
    <property type="term" value="F:carboxyl- or carbamoyltransferase activity"/>
    <property type="evidence" value="ECO:0007669"/>
    <property type="project" value="UniProtKB-UniRule"/>
</dbReference>